<name>A0ABN2ZBZ2_9ACTN</name>
<proteinExistence type="predicted"/>
<dbReference type="Proteomes" id="UP001422759">
    <property type="component" value="Unassembled WGS sequence"/>
</dbReference>
<evidence type="ECO:0000313" key="1">
    <source>
        <dbReference type="EMBL" id="GAA2139874.1"/>
    </source>
</evidence>
<dbReference type="RefSeq" id="WP_344463548.1">
    <property type="nucleotide sequence ID" value="NZ_BAAANT010000010.1"/>
</dbReference>
<reference evidence="1 2" key="1">
    <citation type="journal article" date="2019" name="Int. J. Syst. Evol. Microbiol.">
        <title>The Global Catalogue of Microorganisms (GCM) 10K type strain sequencing project: providing services to taxonomists for standard genome sequencing and annotation.</title>
        <authorList>
            <consortium name="The Broad Institute Genomics Platform"/>
            <consortium name="The Broad Institute Genome Sequencing Center for Infectious Disease"/>
            <person name="Wu L."/>
            <person name="Ma J."/>
        </authorList>
    </citation>
    <scope>NUCLEOTIDE SEQUENCE [LARGE SCALE GENOMIC DNA]</scope>
    <source>
        <strain evidence="1 2">JCM 14560</strain>
    </source>
</reference>
<sequence>MAVVLKMRWAGVTPEHYEAVREAVRWEEQPPEGLALHVASFDADAMYVTDVWNSPQDWETFFAERLRPAVEKAGLPGRPDSDLLPLHRRFVAPGVSGGA</sequence>
<dbReference type="EMBL" id="BAAANT010000010">
    <property type="protein sequence ID" value="GAA2139874.1"/>
    <property type="molecule type" value="Genomic_DNA"/>
</dbReference>
<evidence type="ECO:0008006" key="3">
    <source>
        <dbReference type="Google" id="ProtNLM"/>
    </source>
</evidence>
<organism evidence="1 2">
    <name type="scientific">Kitasatospora kazusensis</name>
    <dbReference type="NCBI Taxonomy" id="407974"/>
    <lineage>
        <taxon>Bacteria</taxon>
        <taxon>Bacillati</taxon>
        <taxon>Actinomycetota</taxon>
        <taxon>Actinomycetes</taxon>
        <taxon>Kitasatosporales</taxon>
        <taxon>Streptomycetaceae</taxon>
        <taxon>Kitasatospora</taxon>
    </lineage>
</organism>
<gene>
    <name evidence="1" type="ORF">GCM10009760_22590</name>
</gene>
<protein>
    <recommendedName>
        <fullName evidence="3">ABM domain-containing protein</fullName>
    </recommendedName>
</protein>
<keyword evidence="2" id="KW-1185">Reference proteome</keyword>
<evidence type="ECO:0000313" key="2">
    <source>
        <dbReference type="Proteomes" id="UP001422759"/>
    </source>
</evidence>
<comment type="caution">
    <text evidence="1">The sequence shown here is derived from an EMBL/GenBank/DDBJ whole genome shotgun (WGS) entry which is preliminary data.</text>
</comment>
<accession>A0ABN2ZBZ2</accession>